<dbReference type="SMART" id="SM00248">
    <property type="entry name" value="ANK"/>
    <property type="match status" value="10"/>
</dbReference>
<proteinExistence type="predicted"/>
<dbReference type="Proteomes" id="UP000292052">
    <property type="component" value="Unassembled WGS sequence"/>
</dbReference>
<evidence type="ECO:0000256" key="1">
    <source>
        <dbReference type="ARBA" id="ARBA00022737"/>
    </source>
</evidence>
<name>A0A482WED4_ASBVE</name>
<keyword evidence="5" id="KW-1185">Reference proteome</keyword>
<dbReference type="PROSITE" id="PS50297">
    <property type="entry name" value="ANK_REP_REGION"/>
    <property type="match status" value="4"/>
</dbReference>
<feature type="repeat" description="ANK" evidence="3">
    <location>
        <begin position="638"/>
        <end position="670"/>
    </location>
</feature>
<evidence type="ECO:0000313" key="4">
    <source>
        <dbReference type="EMBL" id="RZC43149.1"/>
    </source>
</evidence>
<feature type="repeat" description="ANK" evidence="3">
    <location>
        <begin position="86"/>
        <end position="119"/>
    </location>
</feature>
<keyword evidence="2 3" id="KW-0040">ANK repeat</keyword>
<feature type="repeat" description="ANK" evidence="3">
    <location>
        <begin position="19"/>
        <end position="51"/>
    </location>
</feature>
<feature type="repeat" description="ANK" evidence="3">
    <location>
        <begin position="568"/>
        <end position="601"/>
    </location>
</feature>
<evidence type="ECO:0000256" key="2">
    <source>
        <dbReference type="ARBA" id="ARBA00023043"/>
    </source>
</evidence>
<dbReference type="Pfam" id="PF00023">
    <property type="entry name" value="Ank"/>
    <property type="match status" value="1"/>
</dbReference>
<accession>A0A482WED4</accession>
<evidence type="ECO:0000313" key="5">
    <source>
        <dbReference type="Proteomes" id="UP000292052"/>
    </source>
</evidence>
<comment type="caution">
    <text evidence="4">The sequence shown here is derived from an EMBL/GenBank/DDBJ whole genome shotgun (WGS) entry which is preliminary data.</text>
</comment>
<dbReference type="PANTHER" id="PTHR24198">
    <property type="entry name" value="ANKYRIN REPEAT AND PROTEIN KINASE DOMAIN-CONTAINING PROTEIN"/>
    <property type="match status" value="1"/>
</dbReference>
<dbReference type="Gene3D" id="1.25.40.20">
    <property type="entry name" value="Ankyrin repeat-containing domain"/>
    <property type="match status" value="2"/>
</dbReference>
<dbReference type="InterPro" id="IPR036770">
    <property type="entry name" value="Ankyrin_rpt-contain_sf"/>
</dbReference>
<dbReference type="STRING" id="1661398.A0A482WED4"/>
<feature type="repeat" description="ANK" evidence="3">
    <location>
        <begin position="602"/>
        <end position="637"/>
    </location>
</feature>
<dbReference type="AlphaFoldDB" id="A0A482WED4"/>
<organism evidence="4 5">
    <name type="scientific">Asbolus verrucosus</name>
    <name type="common">Desert ironclad beetle</name>
    <dbReference type="NCBI Taxonomy" id="1661398"/>
    <lineage>
        <taxon>Eukaryota</taxon>
        <taxon>Metazoa</taxon>
        <taxon>Ecdysozoa</taxon>
        <taxon>Arthropoda</taxon>
        <taxon>Hexapoda</taxon>
        <taxon>Insecta</taxon>
        <taxon>Pterygota</taxon>
        <taxon>Neoptera</taxon>
        <taxon>Endopterygota</taxon>
        <taxon>Coleoptera</taxon>
        <taxon>Polyphaga</taxon>
        <taxon>Cucujiformia</taxon>
        <taxon>Tenebrionidae</taxon>
        <taxon>Pimeliinae</taxon>
        <taxon>Asbolus</taxon>
    </lineage>
</organism>
<dbReference type="OrthoDB" id="6752548at2759"/>
<dbReference type="SUPFAM" id="SSF48403">
    <property type="entry name" value="Ankyrin repeat"/>
    <property type="match status" value="2"/>
</dbReference>
<sequence length="997" mass="113969">MNEFRYGRPPFRYGRSRRRESNPFFSAVLKNDLEQVKFLVESGKSVNTKNKLGNTLLNYVIAHQRVEIFDYLMSLDSVDVNCVDSFGRSPLLYSATESFDEYFALELLKKGADIHVADDAGFTFLHMAARCASDDHLTAGKLVIERGADINAQARFGVTPLYAACEEGNLNWIHMLLYYGASATIPSHNGILPVAVISSSIPYVQQIYLQEILLNHTFDEDKISVNLSTLVAAMALDSSLFLKLVDVASDVNHAMSDLKYFYSSLIHLKAKHFRLFVQKFGNIVKDMIENFAPLTMLVSLGVDLALPELKEILYIFLKSDYVAEFVQMSDSSYPIITNLVRMFNTPEMVVQEGEITNIVCLMLTYGLNVTSGDLDTVYCYYGHSELFKILLHMDIEMAEGKGTYGSVMAALYYNPNTEVEVCLDKFSLSSDLFSYYNHPTFKEYVLNKRLVDEKIAAKVKILPPVPSLVELSRNVTRKYIVNRYGIKNSMQFYTVLKWLPIAIDPLIYAILQNDLNEVKTLVESGKSVNEMGSFCKAPLHWVIKHQRVEIFNYLMGLDDIDIDTIDFQERSPLLRAAVSPGNEYFISELIKKGANVHLKNDKGFTFLHIGASSIRVDFLNLGRLVIEKGADVNAQNNYGETPLHLACRTGNIDWIYMLLYYGANTMITCNMGFLPLIVLSPQISQKERLHLEEILYHHTFDAYTETVRLSALVEVMGQNTDLFSKIVEMISDVSCSTFDLSYLHRSLLRLQGRHFKLFVNKFGNIVKEMIENFPVLITLVKRFPTLRFTNILYVLLESDYVSDLIQSSDLSHHLISKLIRRKFYDRSYEHTSNISVEEIANMIYALLSYGLNVSLHDLNVVYKYFGYCKLFKILLHMDFEMVGTAKKNSMAVLYYNPSTQIEVLCNKVSLSVELLSYYNHPKLKELCSEDLDEEEISNKAKNLPPVPFLVELSRNVARQYIMSKYKIKNSMQFYTIVNWLPICEAIKKIIILETKLY</sequence>
<evidence type="ECO:0000256" key="3">
    <source>
        <dbReference type="PROSITE-ProRule" id="PRU00023"/>
    </source>
</evidence>
<dbReference type="PANTHER" id="PTHR24198:SF165">
    <property type="entry name" value="ANKYRIN REPEAT-CONTAINING PROTEIN-RELATED"/>
    <property type="match status" value="1"/>
</dbReference>
<feature type="repeat" description="ANK" evidence="3">
    <location>
        <begin position="156"/>
        <end position="188"/>
    </location>
</feature>
<feature type="repeat" description="ANK" evidence="3">
    <location>
        <begin position="120"/>
        <end position="155"/>
    </location>
</feature>
<keyword evidence="1" id="KW-0677">Repeat</keyword>
<dbReference type="Pfam" id="PF12796">
    <property type="entry name" value="Ank_2"/>
    <property type="match status" value="2"/>
</dbReference>
<dbReference type="InterPro" id="IPR002110">
    <property type="entry name" value="Ankyrin_rpt"/>
</dbReference>
<protein>
    <submittedName>
        <fullName evidence="4">Ankyrin repeat and SOCS box protein 3-like</fullName>
    </submittedName>
</protein>
<reference evidence="4 5" key="1">
    <citation type="submission" date="2017-03" db="EMBL/GenBank/DDBJ databases">
        <title>Genome of the blue death feigning beetle - Asbolus verrucosus.</title>
        <authorList>
            <person name="Rider S.D."/>
        </authorList>
    </citation>
    <scope>NUCLEOTIDE SEQUENCE [LARGE SCALE GENOMIC DNA]</scope>
    <source>
        <strain evidence="4">Butters</strain>
        <tissue evidence="4">Head and leg muscle</tissue>
    </source>
</reference>
<gene>
    <name evidence="4" type="ORF">BDFB_006290</name>
</gene>
<dbReference type="PROSITE" id="PS50088">
    <property type="entry name" value="ANK_REPEAT"/>
    <property type="match status" value="7"/>
</dbReference>
<dbReference type="EMBL" id="QDEB01001606">
    <property type="protein sequence ID" value="RZC43149.1"/>
    <property type="molecule type" value="Genomic_DNA"/>
</dbReference>